<dbReference type="Proteomes" id="UP001501116">
    <property type="component" value="Unassembled WGS sequence"/>
</dbReference>
<dbReference type="CDD" id="cd00085">
    <property type="entry name" value="HNHc"/>
    <property type="match status" value="1"/>
</dbReference>
<feature type="region of interest" description="Disordered" evidence="1">
    <location>
        <begin position="46"/>
        <end position="68"/>
    </location>
</feature>
<keyword evidence="3" id="KW-1185">Reference proteome</keyword>
<protein>
    <recommendedName>
        <fullName evidence="4">HNH endonuclease</fullName>
    </recommendedName>
</protein>
<evidence type="ECO:0000313" key="2">
    <source>
        <dbReference type="EMBL" id="GAA1970893.1"/>
    </source>
</evidence>
<dbReference type="InterPro" id="IPR003615">
    <property type="entry name" value="HNH_nuc"/>
</dbReference>
<evidence type="ECO:0000313" key="3">
    <source>
        <dbReference type="Proteomes" id="UP001501116"/>
    </source>
</evidence>
<evidence type="ECO:0000256" key="1">
    <source>
        <dbReference type="SAM" id="MobiDB-lite"/>
    </source>
</evidence>
<dbReference type="EMBL" id="BAAANN010000021">
    <property type="protein sequence ID" value="GAA1970893.1"/>
    <property type="molecule type" value="Genomic_DNA"/>
</dbReference>
<evidence type="ECO:0008006" key="4">
    <source>
        <dbReference type="Google" id="ProtNLM"/>
    </source>
</evidence>
<gene>
    <name evidence="2" type="ORF">GCM10009754_51130</name>
</gene>
<accession>A0ABP5CZL1</accession>
<reference evidence="3" key="1">
    <citation type="journal article" date="2019" name="Int. J. Syst. Evol. Microbiol.">
        <title>The Global Catalogue of Microorganisms (GCM) 10K type strain sequencing project: providing services to taxonomists for standard genome sequencing and annotation.</title>
        <authorList>
            <consortium name="The Broad Institute Genomics Platform"/>
            <consortium name="The Broad Institute Genome Sequencing Center for Infectious Disease"/>
            <person name="Wu L."/>
            <person name="Ma J."/>
        </authorList>
    </citation>
    <scope>NUCLEOTIDE SEQUENCE [LARGE SCALE GENOMIC DNA]</scope>
    <source>
        <strain evidence="3">JCM 14545</strain>
    </source>
</reference>
<name>A0ABP5CZL1_9PSEU</name>
<proteinExistence type="predicted"/>
<organism evidence="2 3">
    <name type="scientific">Amycolatopsis minnesotensis</name>
    <dbReference type="NCBI Taxonomy" id="337894"/>
    <lineage>
        <taxon>Bacteria</taxon>
        <taxon>Bacillati</taxon>
        <taxon>Actinomycetota</taxon>
        <taxon>Actinomycetes</taxon>
        <taxon>Pseudonocardiales</taxon>
        <taxon>Pseudonocardiaceae</taxon>
        <taxon>Amycolatopsis</taxon>
    </lineage>
</organism>
<sequence>MRGCCRPAQCTDLDHATAWADGGRTDKINLRPPCRLHHMLRDEPGRTFHTEADGTLTTPSGRTYHDRN</sequence>
<comment type="caution">
    <text evidence="2">The sequence shown here is derived from an EMBL/GenBank/DDBJ whole genome shotgun (WGS) entry which is preliminary data.</text>
</comment>